<dbReference type="Gene3D" id="2.40.50.120">
    <property type="match status" value="1"/>
</dbReference>
<dbReference type="PANTHER" id="PTHR11844">
    <property type="entry name" value="METALLOPROTEASE INHIBITOR"/>
    <property type="match status" value="1"/>
</dbReference>
<dbReference type="PROSITE" id="PS51257">
    <property type="entry name" value="PROKAR_LIPOPROTEIN"/>
    <property type="match status" value="1"/>
</dbReference>
<dbReference type="PANTHER" id="PTHR11844:SF25">
    <property type="entry name" value="NTR DOMAIN-CONTAINING PROTEIN"/>
    <property type="match status" value="1"/>
</dbReference>
<comment type="subcellular location">
    <subcellularLocation>
        <location evidence="1">Secreted</location>
    </subcellularLocation>
</comment>
<feature type="chain" id="PRO_5009315183" evidence="6">
    <location>
        <begin position="18"/>
        <end position="144"/>
    </location>
</feature>
<feature type="disulfide bond" evidence="5">
    <location>
        <begin position="18"/>
        <end position="85"/>
    </location>
</feature>
<dbReference type="SUPFAM" id="SSF50242">
    <property type="entry name" value="TIMP-like"/>
    <property type="match status" value="1"/>
</dbReference>
<dbReference type="GO" id="GO:0046872">
    <property type="term" value="F:metal ion binding"/>
    <property type="evidence" value="ECO:0007669"/>
    <property type="project" value="UniProtKB-KW"/>
</dbReference>
<feature type="domain" description="NTR" evidence="7">
    <location>
        <begin position="18"/>
        <end position="141"/>
    </location>
</feature>
<dbReference type="Proteomes" id="UP000095287">
    <property type="component" value="Unplaced"/>
</dbReference>
<keyword evidence="3 5" id="KW-1015">Disulfide bond</keyword>
<keyword evidence="4" id="KW-0479">Metal-binding</keyword>
<evidence type="ECO:0000313" key="9">
    <source>
        <dbReference type="WBParaSite" id="L893_g9528.t1"/>
    </source>
</evidence>
<evidence type="ECO:0000256" key="4">
    <source>
        <dbReference type="PIRSR" id="PIRSR601820-1"/>
    </source>
</evidence>
<dbReference type="InterPro" id="IPR001820">
    <property type="entry name" value="TIMP"/>
</dbReference>
<evidence type="ECO:0000256" key="6">
    <source>
        <dbReference type="SAM" id="SignalP"/>
    </source>
</evidence>
<protein>
    <submittedName>
        <fullName evidence="9">NTR domain-containing protein</fullName>
    </submittedName>
</protein>
<dbReference type="GO" id="GO:0002020">
    <property type="term" value="F:protease binding"/>
    <property type="evidence" value="ECO:0007669"/>
    <property type="project" value="TreeGrafter"/>
</dbReference>
<feature type="disulfide bond" evidence="5">
    <location>
        <begin position="30"/>
        <end position="141"/>
    </location>
</feature>
<name>A0A1I8AV77_9BILA</name>
<dbReference type="GO" id="GO:0008191">
    <property type="term" value="F:metalloendopeptidase inhibitor activity"/>
    <property type="evidence" value="ECO:0007669"/>
    <property type="project" value="InterPro"/>
</dbReference>
<keyword evidence="4" id="KW-0862">Zinc</keyword>
<dbReference type="PROSITE" id="PS50189">
    <property type="entry name" value="NTR"/>
    <property type="match status" value="1"/>
</dbReference>
<evidence type="ECO:0000256" key="3">
    <source>
        <dbReference type="ARBA" id="ARBA00023157"/>
    </source>
</evidence>
<reference evidence="9" key="1">
    <citation type="submission" date="2016-11" db="UniProtKB">
        <authorList>
            <consortium name="WormBaseParasite"/>
        </authorList>
    </citation>
    <scope>IDENTIFICATION</scope>
</reference>
<feature type="binding site" evidence="4">
    <location>
        <position position="18"/>
    </location>
    <ligand>
        <name>Zn(2+)</name>
        <dbReference type="ChEBI" id="CHEBI:29105"/>
        <note>ligand shared with metalloproteinase partner</note>
    </ligand>
</feature>
<dbReference type="GO" id="GO:0051045">
    <property type="term" value="P:negative regulation of membrane protein ectodomain proteolysis"/>
    <property type="evidence" value="ECO:0007669"/>
    <property type="project" value="TreeGrafter"/>
</dbReference>
<organism evidence="8 9">
    <name type="scientific">Steinernema glaseri</name>
    <dbReference type="NCBI Taxonomy" id="37863"/>
    <lineage>
        <taxon>Eukaryota</taxon>
        <taxon>Metazoa</taxon>
        <taxon>Ecdysozoa</taxon>
        <taxon>Nematoda</taxon>
        <taxon>Chromadorea</taxon>
        <taxon>Rhabditida</taxon>
        <taxon>Tylenchina</taxon>
        <taxon>Panagrolaimomorpha</taxon>
        <taxon>Strongyloidoidea</taxon>
        <taxon>Steinernematidae</taxon>
        <taxon>Steinernema</taxon>
    </lineage>
</organism>
<dbReference type="WBParaSite" id="L893_g9528.t1">
    <property type="protein sequence ID" value="L893_g9528.t1"/>
    <property type="gene ID" value="L893_g9528"/>
</dbReference>
<proteinExistence type="predicted"/>
<dbReference type="InterPro" id="IPR001134">
    <property type="entry name" value="Netrin_domain"/>
</dbReference>
<keyword evidence="8" id="KW-1185">Reference proteome</keyword>
<dbReference type="GO" id="GO:0005615">
    <property type="term" value="C:extracellular space"/>
    <property type="evidence" value="ECO:0007669"/>
    <property type="project" value="TreeGrafter"/>
</dbReference>
<dbReference type="InterPro" id="IPR008993">
    <property type="entry name" value="TIMP-like_OB-fold"/>
</dbReference>
<sequence length="144" mass="15968">MRSILLFFIIPLGLSLACDCFPRADKELFCAADWVGVLKISNSSVDPDEDSHRIFFNGTVSRIFKGSIGESNHVTIETPKSSAACGIEYLEVGESYLLMGKTANGAMKMNICGQLGTRVQPWTNVSQEIKENLEKRRYEPCGKE</sequence>
<evidence type="ECO:0000313" key="8">
    <source>
        <dbReference type="Proteomes" id="UP000095287"/>
    </source>
</evidence>
<feature type="disulfide bond" evidence="5">
    <location>
        <begin position="20"/>
        <end position="112"/>
    </location>
</feature>
<evidence type="ECO:0000259" key="7">
    <source>
        <dbReference type="PROSITE" id="PS50189"/>
    </source>
</evidence>
<evidence type="ECO:0000256" key="2">
    <source>
        <dbReference type="ARBA" id="ARBA00022525"/>
    </source>
</evidence>
<evidence type="ECO:0000256" key="1">
    <source>
        <dbReference type="ARBA" id="ARBA00004613"/>
    </source>
</evidence>
<dbReference type="AlphaFoldDB" id="A0A1I8AV77"/>
<feature type="signal peptide" evidence="6">
    <location>
        <begin position="1"/>
        <end position="17"/>
    </location>
</feature>
<evidence type="ECO:0000256" key="5">
    <source>
        <dbReference type="PIRSR" id="PIRSR601820-3"/>
    </source>
</evidence>
<dbReference type="Pfam" id="PF00965">
    <property type="entry name" value="TIMP"/>
    <property type="match status" value="1"/>
</dbReference>
<keyword evidence="2" id="KW-0964">Secreted</keyword>
<dbReference type="GO" id="GO:0031012">
    <property type="term" value="C:extracellular matrix"/>
    <property type="evidence" value="ECO:0007669"/>
    <property type="project" value="TreeGrafter"/>
</dbReference>
<accession>A0A1I8AV77</accession>
<keyword evidence="6" id="KW-0732">Signal</keyword>